<organism evidence="2 4">
    <name type="scientific">Rotaria socialis</name>
    <dbReference type="NCBI Taxonomy" id="392032"/>
    <lineage>
        <taxon>Eukaryota</taxon>
        <taxon>Metazoa</taxon>
        <taxon>Spiralia</taxon>
        <taxon>Gnathifera</taxon>
        <taxon>Rotifera</taxon>
        <taxon>Eurotatoria</taxon>
        <taxon>Bdelloidea</taxon>
        <taxon>Philodinida</taxon>
        <taxon>Philodinidae</taxon>
        <taxon>Rotaria</taxon>
    </lineage>
</organism>
<feature type="domain" description="Phosphatidylinositol transfer protein N-terminal" evidence="1">
    <location>
        <begin position="268"/>
        <end position="306"/>
    </location>
</feature>
<feature type="domain" description="Phosphatidylinositol transfer protein N-terminal" evidence="1">
    <location>
        <begin position="1"/>
        <end position="249"/>
    </location>
</feature>
<proteinExistence type="predicted"/>
<protein>
    <recommendedName>
        <fullName evidence="1">Phosphatidylinositol transfer protein N-terminal domain-containing protein</fullName>
    </recommendedName>
</protein>
<dbReference type="Pfam" id="PF02121">
    <property type="entry name" value="IP_trans"/>
    <property type="match status" value="2"/>
</dbReference>
<dbReference type="Gene3D" id="3.30.530.20">
    <property type="match status" value="1"/>
</dbReference>
<evidence type="ECO:0000259" key="1">
    <source>
        <dbReference type="Pfam" id="PF02121"/>
    </source>
</evidence>
<gene>
    <name evidence="2" type="ORF">FME351_LOCUS23963</name>
    <name evidence="3" type="ORF">TSG867_LOCUS5255</name>
</gene>
<dbReference type="InterPro" id="IPR001666">
    <property type="entry name" value="PI_transfer"/>
</dbReference>
<evidence type="ECO:0000313" key="4">
    <source>
        <dbReference type="Proteomes" id="UP000663869"/>
    </source>
</evidence>
<dbReference type="EMBL" id="CAJNYU010003162">
    <property type="protein sequence ID" value="CAF3640999.1"/>
    <property type="molecule type" value="Genomic_DNA"/>
</dbReference>
<dbReference type="PANTHER" id="PTHR10658:SF11">
    <property type="entry name" value="VIBRATOR, ISOFORM B"/>
    <property type="match status" value="1"/>
</dbReference>
<accession>A0A818QHT2</accession>
<evidence type="ECO:0000313" key="2">
    <source>
        <dbReference type="EMBL" id="CAF3640999.1"/>
    </source>
</evidence>
<dbReference type="InterPro" id="IPR055261">
    <property type="entry name" value="PI_transfer_N"/>
</dbReference>
<dbReference type="PANTHER" id="PTHR10658">
    <property type="entry name" value="PHOSPHATIDYLINOSITOL TRANSFER PROTEIN"/>
    <property type="match status" value="1"/>
</dbReference>
<dbReference type="InterPro" id="IPR023393">
    <property type="entry name" value="START-like_dom_sf"/>
</dbReference>
<sequence length="314" mass="37878">MRLKEYRIPIPLTLDEYRLGQQWTEIELLKETLKTCTTCIKTYDNITEQERLNMINEKIPLELKNNITSSTIVTHKKYNIKDQTPKFLEVLFSKPKTDLMLDEYSWDNWPYTLTIIENTDYYIRIIIQSYYINNNLSIINNNSPLNFPLNSEQIKYLKEYEIINIAERLDEKHDYRIDEDPTRNSSTKKPNILPLQLNTKWYENWPNQKSSMCVHKLIELITVNENNDGKSFFTKTTDKILVKIFYNLFSLKRNIDVCFLFVFKWSSIVKIQKMIYHRFHQKMICSIDKWIDKTHSDIREEEKLLKKYILQQQT</sequence>
<dbReference type="GO" id="GO:0005548">
    <property type="term" value="F:phospholipid transporter activity"/>
    <property type="evidence" value="ECO:0007669"/>
    <property type="project" value="InterPro"/>
</dbReference>
<dbReference type="SUPFAM" id="SSF55961">
    <property type="entry name" value="Bet v1-like"/>
    <property type="match status" value="1"/>
</dbReference>
<dbReference type="Proteomes" id="UP000663862">
    <property type="component" value="Unassembled WGS sequence"/>
</dbReference>
<comment type="caution">
    <text evidence="2">The sequence shown here is derived from an EMBL/GenBank/DDBJ whole genome shotgun (WGS) entry which is preliminary data.</text>
</comment>
<dbReference type="AlphaFoldDB" id="A0A818QHT2"/>
<evidence type="ECO:0000313" key="3">
    <source>
        <dbReference type="EMBL" id="CAF4285205.1"/>
    </source>
</evidence>
<dbReference type="EMBL" id="CAJOBQ010000181">
    <property type="protein sequence ID" value="CAF4285205.1"/>
    <property type="molecule type" value="Genomic_DNA"/>
</dbReference>
<dbReference type="Proteomes" id="UP000663869">
    <property type="component" value="Unassembled WGS sequence"/>
</dbReference>
<name>A0A818QHT2_9BILA</name>
<reference evidence="2" key="1">
    <citation type="submission" date="2021-02" db="EMBL/GenBank/DDBJ databases">
        <authorList>
            <person name="Nowell W R."/>
        </authorList>
    </citation>
    <scope>NUCLEOTIDE SEQUENCE</scope>
</reference>